<dbReference type="InterPro" id="IPR001278">
    <property type="entry name" value="Arg-tRNA-ligase"/>
</dbReference>
<evidence type="ECO:0000259" key="12">
    <source>
        <dbReference type="SMART" id="SM01016"/>
    </source>
</evidence>
<dbReference type="GO" id="GO:0006420">
    <property type="term" value="P:arginyl-tRNA aminoacylation"/>
    <property type="evidence" value="ECO:0007669"/>
    <property type="project" value="UniProtKB-UniRule"/>
</dbReference>
<organism evidence="13 14">
    <name type="scientific">Paenibacillus agaridevorans</name>
    <dbReference type="NCBI Taxonomy" id="171404"/>
    <lineage>
        <taxon>Bacteria</taxon>
        <taxon>Bacillati</taxon>
        <taxon>Bacillota</taxon>
        <taxon>Bacilli</taxon>
        <taxon>Bacillales</taxon>
        <taxon>Paenibacillaceae</taxon>
        <taxon>Paenibacillus</taxon>
    </lineage>
</organism>
<accession>A0A2R5EYA4</accession>
<dbReference type="NCBIfam" id="TIGR00456">
    <property type="entry name" value="argS"/>
    <property type="match status" value="1"/>
</dbReference>
<dbReference type="PANTHER" id="PTHR11956:SF5">
    <property type="entry name" value="ARGININE--TRNA LIGASE, CYTOPLASMIC"/>
    <property type="match status" value="1"/>
</dbReference>
<dbReference type="InterPro" id="IPR035684">
    <property type="entry name" value="ArgRS_core"/>
</dbReference>
<comment type="caution">
    <text evidence="13">The sequence shown here is derived from an EMBL/GenBank/DDBJ whole genome shotgun (WGS) entry which is preliminary data.</text>
</comment>
<keyword evidence="3 8" id="KW-0547">Nucleotide-binding</keyword>
<evidence type="ECO:0000256" key="9">
    <source>
        <dbReference type="RuleBase" id="RU363038"/>
    </source>
</evidence>
<keyword evidence="14" id="KW-1185">Reference proteome</keyword>
<comment type="subcellular location">
    <subcellularLocation>
        <location evidence="8">Cytoplasm</location>
    </subcellularLocation>
</comment>
<keyword evidence="2 8" id="KW-0436">Ligase</keyword>
<evidence type="ECO:0000313" key="14">
    <source>
        <dbReference type="Proteomes" id="UP000245202"/>
    </source>
</evidence>
<dbReference type="FunFam" id="3.40.50.620:FF:000116">
    <property type="entry name" value="Arginine--tRNA ligase"/>
    <property type="match status" value="1"/>
</dbReference>
<proteinExistence type="inferred from homology"/>
<dbReference type="CDD" id="cd00671">
    <property type="entry name" value="ArgRS_core"/>
    <property type="match status" value="1"/>
</dbReference>
<dbReference type="SMART" id="SM00836">
    <property type="entry name" value="DALR_1"/>
    <property type="match status" value="1"/>
</dbReference>
<comment type="subunit">
    <text evidence="8">Monomer.</text>
</comment>
<evidence type="ECO:0000256" key="7">
    <source>
        <dbReference type="ARBA" id="ARBA00049339"/>
    </source>
</evidence>
<dbReference type="Gene3D" id="1.10.730.10">
    <property type="entry name" value="Isoleucyl-tRNA Synthetase, Domain 1"/>
    <property type="match status" value="1"/>
</dbReference>
<feature type="domain" description="DALR anticodon binding" evidence="11">
    <location>
        <begin position="446"/>
        <end position="595"/>
    </location>
</feature>
<evidence type="ECO:0000256" key="1">
    <source>
        <dbReference type="ARBA" id="ARBA00005594"/>
    </source>
</evidence>
<dbReference type="Pfam" id="PF03485">
    <property type="entry name" value="Arg_tRNA_synt_N"/>
    <property type="match status" value="1"/>
</dbReference>
<dbReference type="GO" id="GO:0004814">
    <property type="term" value="F:arginine-tRNA ligase activity"/>
    <property type="evidence" value="ECO:0007669"/>
    <property type="project" value="UniProtKB-UniRule"/>
</dbReference>
<dbReference type="InterPro" id="IPR036695">
    <property type="entry name" value="Arg-tRNA-synth_N_sf"/>
</dbReference>
<evidence type="ECO:0000256" key="2">
    <source>
        <dbReference type="ARBA" id="ARBA00022598"/>
    </source>
</evidence>
<keyword evidence="5 8" id="KW-0648">Protein biosynthesis</keyword>
<dbReference type="GO" id="GO:0005524">
    <property type="term" value="F:ATP binding"/>
    <property type="evidence" value="ECO:0007669"/>
    <property type="project" value="UniProtKB-UniRule"/>
</dbReference>
<dbReference type="Proteomes" id="UP000245202">
    <property type="component" value="Unassembled WGS sequence"/>
</dbReference>
<dbReference type="InterPro" id="IPR005148">
    <property type="entry name" value="Arg-tRNA-synth_N"/>
</dbReference>
<dbReference type="PRINTS" id="PR01038">
    <property type="entry name" value="TRNASYNTHARG"/>
</dbReference>
<evidence type="ECO:0000313" key="13">
    <source>
        <dbReference type="EMBL" id="GBG11527.1"/>
    </source>
</evidence>
<dbReference type="SUPFAM" id="SSF55190">
    <property type="entry name" value="Arginyl-tRNA synthetase (ArgRS), N-terminal 'additional' domain"/>
    <property type="match status" value="1"/>
</dbReference>
<name>A0A2R5EYA4_9BACL</name>
<feature type="short sequence motif" description="'HIGH' region" evidence="8">
    <location>
        <begin position="116"/>
        <end position="126"/>
    </location>
</feature>
<keyword evidence="4 8" id="KW-0067">ATP-binding</keyword>
<comment type="catalytic activity">
    <reaction evidence="7 8">
        <text>tRNA(Arg) + L-arginine + ATP = L-arginyl-tRNA(Arg) + AMP + diphosphate</text>
        <dbReference type="Rhea" id="RHEA:20301"/>
        <dbReference type="Rhea" id="RHEA-COMP:9658"/>
        <dbReference type="Rhea" id="RHEA-COMP:9673"/>
        <dbReference type="ChEBI" id="CHEBI:30616"/>
        <dbReference type="ChEBI" id="CHEBI:32682"/>
        <dbReference type="ChEBI" id="CHEBI:33019"/>
        <dbReference type="ChEBI" id="CHEBI:78442"/>
        <dbReference type="ChEBI" id="CHEBI:78513"/>
        <dbReference type="ChEBI" id="CHEBI:456215"/>
        <dbReference type="EC" id="6.1.1.19"/>
    </reaction>
</comment>
<evidence type="ECO:0000256" key="3">
    <source>
        <dbReference type="ARBA" id="ARBA00022741"/>
    </source>
</evidence>
<protein>
    <recommendedName>
        <fullName evidence="8">Arginine--tRNA ligase</fullName>
        <ecNumber evidence="8">6.1.1.19</ecNumber>
    </recommendedName>
    <alternativeName>
        <fullName evidence="8">Arginyl-tRNA synthetase</fullName>
        <shortName evidence="8">ArgRS</shortName>
    </alternativeName>
</protein>
<reference evidence="13 14" key="1">
    <citation type="submission" date="2017-08" db="EMBL/GenBank/DDBJ databases">
        <title>Substantial Increase in Enzyme Production by Combined Drug-Resistance Mutations in Paenibacillus agaridevorans.</title>
        <authorList>
            <person name="Tanaka Y."/>
            <person name="Funane K."/>
            <person name="Hosaka T."/>
            <person name="Shiwa Y."/>
            <person name="Fujita N."/>
            <person name="Miyazaki T."/>
            <person name="Yoshikawa H."/>
            <person name="Murakami K."/>
            <person name="Kasahara K."/>
            <person name="Inaoka T."/>
            <person name="Hiraga Y."/>
            <person name="Ochi K."/>
        </authorList>
    </citation>
    <scope>NUCLEOTIDE SEQUENCE [LARGE SCALE GENOMIC DNA]</scope>
    <source>
        <strain evidence="13 14">T-3040</strain>
    </source>
</reference>
<keyword evidence="6 8" id="KW-0030">Aminoacyl-tRNA synthetase</keyword>
<sequence length="595" mass="66082">MIKERLVDALAPLLPLAKEEINSLLEFPPNDELGDLALPCFVLAKKLKQSPGQIAAALADTIVHPLFRAEAAGPYLNFKLNRSAFGAELLERTQSATFWRPNIGEGKRVVIDMSSPNIAKPFGIGHLRSTMIGNAIYRMLSEVGYDTVNVNHLGDWGTQFGKMIVAYLKWGDASAIRASDNPTKDYLALYVKFHEEAKRHPELEDEAREWFRKLETGDSLATELWRDMIGESLNQFNKLYERLGVTFDHVLGESFYNDKMEPVIQKLRSQGLLEESDGALVVRLDEFGMPPCLLVKSNGTSIYATRDLATAIYRRDVMGASQLLYVVGGEQSLHFEQVFRVLGKMDDTWEERCKHVPFGLMRMEGQKMSTRKGKVLFLEDVLNEAVAQARRIIEEKNPALRDKEAAAEAIGIGAVVFGDLKNTRTLDVDFSLADVLNFEGETGPYLQYTYARMASIQRKAAAGMAELQNDGDETESGGDQPAASTTPLSPDSLPANGPLTGSRSHLAEHDHVWPLLKQISFYPARLALAAERHEPSVLARYLLELAQSFNRFYHHVKVLDGSDSEQSFKLGLVLAASKALGQGLALLGVRTLEEL</sequence>
<dbReference type="AlphaFoldDB" id="A0A2R5EYA4"/>
<dbReference type="EC" id="6.1.1.19" evidence="8"/>
<dbReference type="InterPro" id="IPR008909">
    <property type="entry name" value="DALR_anticod-bd"/>
</dbReference>
<dbReference type="HAMAP" id="MF_00123">
    <property type="entry name" value="Arg_tRNA_synth"/>
    <property type="match status" value="1"/>
</dbReference>
<dbReference type="EMBL" id="BDQX01000403">
    <property type="protein sequence ID" value="GBG11527.1"/>
    <property type="molecule type" value="Genomic_DNA"/>
</dbReference>
<evidence type="ECO:0000256" key="10">
    <source>
        <dbReference type="SAM" id="MobiDB-lite"/>
    </source>
</evidence>
<evidence type="ECO:0000256" key="8">
    <source>
        <dbReference type="HAMAP-Rule" id="MF_00123"/>
    </source>
</evidence>
<dbReference type="Pfam" id="PF05746">
    <property type="entry name" value="DALR_1"/>
    <property type="match status" value="1"/>
</dbReference>
<feature type="region of interest" description="Disordered" evidence="10">
    <location>
        <begin position="464"/>
        <end position="501"/>
    </location>
</feature>
<gene>
    <name evidence="8" type="primary">argS</name>
    <name evidence="13" type="ORF">PAT3040_06350</name>
</gene>
<dbReference type="Pfam" id="PF00750">
    <property type="entry name" value="tRNA-synt_1d"/>
    <property type="match status" value="1"/>
</dbReference>
<dbReference type="InterPro" id="IPR009080">
    <property type="entry name" value="tRNAsynth_Ia_anticodon-bd"/>
</dbReference>
<dbReference type="Gene3D" id="3.30.1360.70">
    <property type="entry name" value="Arginyl tRNA synthetase N-terminal domain"/>
    <property type="match status" value="1"/>
</dbReference>
<dbReference type="PANTHER" id="PTHR11956">
    <property type="entry name" value="ARGINYL-TRNA SYNTHETASE"/>
    <property type="match status" value="1"/>
</dbReference>
<evidence type="ECO:0000256" key="5">
    <source>
        <dbReference type="ARBA" id="ARBA00022917"/>
    </source>
</evidence>
<dbReference type="SMART" id="SM01016">
    <property type="entry name" value="Arg_tRNA_synt_N"/>
    <property type="match status" value="1"/>
</dbReference>
<dbReference type="RefSeq" id="WP_108995813.1">
    <property type="nucleotide sequence ID" value="NZ_BDQX01000403.1"/>
</dbReference>
<dbReference type="InterPro" id="IPR014729">
    <property type="entry name" value="Rossmann-like_a/b/a_fold"/>
</dbReference>
<dbReference type="GO" id="GO:0005737">
    <property type="term" value="C:cytoplasm"/>
    <property type="evidence" value="ECO:0007669"/>
    <property type="project" value="UniProtKB-SubCell"/>
</dbReference>
<dbReference type="SUPFAM" id="SSF52374">
    <property type="entry name" value="Nucleotidylyl transferase"/>
    <property type="match status" value="1"/>
</dbReference>
<comment type="similarity">
    <text evidence="1 8 9">Belongs to the class-I aminoacyl-tRNA synthetase family.</text>
</comment>
<feature type="domain" description="Arginyl tRNA synthetase N-terminal" evidence="12">
    <location>
        <begin position="2"/>
        <end position="80"/>
    </location>
</feature>
<evidence type="ECO:0000256" key="4">
    <source>
        <dbReference type="ARBA" id="ARBA00022840"/>
    </source>
</evidence>
<keyword evidence="8" id="KW-0963">Cytoplasm</keyword>
<evidence type="ECO:0000256" key="6">
    <source>
        <dbReference type="ARBA" id="ARBA00023146"/>
    </source>
</evidence>
<dbReference type="Gene3D" id="3.40.50.620">
    <property type="entry name" value="HUPs"/>
    <property type="match status" value="1"/>
</dbReference>
<dbReference type="SUPFAM" id="SSF47323">
    <property type="entry name" value="Anticodon-binding domain of a subclass of class I aminoacyl-tRNA synthetases"/>
    <property type="match status" value="1"/>
</dbReference>
<evidence type="ECO:0000259" key="11">
    <source>
        <dbReference type="SMART" id="SM00836"/>
    </source>
</evidence>